<comment type="caution">
    <text evidence="6">The sequence shown here is derived from an EMBL/GenBank/DDBJ whole genome shotgun (WGS) entry which is preliminary data.</text>
</comment>
<dbReference type="EMBL" id="JAZGQO010000016">
    <property type="protein sequence ID" value="KAK6168472.1"/>
    <property type="molecule type" value="Genomic_DNA"/>
</dbReference>
<evidence type="ECO:0000313" key="6">
    <source>
        <dbReference type="EMBL" id="KAK6168472.1"/>
    </source>
</evidence>
<dbReference type="GO" id="GO:2000060">
    <property type="term" value="P:positive regulation of ubiquitin-dependent protein catabolic process"/>
    <property type="evidence" value="ECO:0007669"/>
    <property type="project" value="TreeGrafter"/>
</dbReference>
<evidence type="ECO:0000313" key="7">
    <source>
        <dbReference type="Proteomes" id="UP001347796"/>
    </source>
</evidence>
<evidence type="ECO:0000259" key="5">
    <source>
        <dbReference type="Pfam" id="PF21674"/>
    </source>
</evidence>
<protein>
    <recommendedName>
        <fullName evidence="8">Coiled-coil domain-containing protein 22 homolog</fullName>
    </recommendedName>
</protein>
<sequence length="638" mass="73559">MEEVDNIIIHSLRSIGCELDDELTNLKQFSTEVIVATIVKCIKFIKNEVELPSTLPPGMSARFRIGASLANHIQDMGYNGEIGYQTFLYSNETEIRKVFMFLVEKLPKDTTQTSDEPIGASVLLQRAIAAKLHQQMTSPWTPHYLKDRGITWRGKPPSWQREGAACMYNYNSQHLSRPEGLTDLTRKIPKEIRNYYSTSLPFVTNQCRHHRDTFASVIESNTAEVAKQQEWENEWNHSGLASRLSKQEFIDKKKSKIQKMIADRLRQDAKRDSSGTSSLSDLQQVMAAISSRAKTDARTKGSRFAHSEKLLFSKDEDASLAQMSGEIPTKDTEEEQQRKREEEMQSLRDELGELTSKLESLELEIKKFSATQQQLEESINTENRQIDDKESSYNVKKKTMDLLPDAENNIVKLQGVVETSTQRLVTLANKWETHRAPLIQQYRELKSLTSQKESEAQKKLAEIRAFREKMKEVADEVRYKEDLQKQLQSEYERMAKDVNRSAYTRKILEIVANIKKQKQEIDKVLVDTKLIQKEINSLSGKLDRTFTVTDELIFRDAKKDEAVKKAYRFLAALHENCELLISTVEETGVIMREIRDLEDQIENESGKKVLANLEKITQDYQEMKKENSVLMSKLKQKQ</sequence>
<dbReference type="Pfam" id="PF21674">
    <property type="entry name" value="CCDC22_N"/>
    <property type="match status" value="1"/>
</dbReference>
<gene>
    <name evidence="6" type="ORF">SNE40_020996</name>
</gene>
<name>A0AAN8G2A0_PATCE</name>
<comment type="similarity">
    <text evidence="1">Belongs to the CCDC22 family.</text>
</comment>
<feature type="coiled-coil region" evidence="2">
    <location>
        <begin position="594"/>
        <end position="633"/>
    </location>
</feature>
<feature type="compositionally biased region" description="Basic and acidic residues" evidence="3">
    <location>
        <begin position="328"/>
        <end position="346"/>
    </location>
</feature>
<dbReference type="InterPro" id="IPR048348">
    <property type="entry name" value="CCDC22_CC"/>
</dbReference>
<organism evidence="6 7">
    <name type="scientific">Patella caerulea</name>
    <name type="common">Rayed Mediterranean limpet</name>
    <dbReference type="NCBI Taxonomy" id="87958"/>
    <lineage>
        <taxon>Eukaryota</taxon>
        <taxon>Metazoa</taxon>
        <taxon>Spiralia</taxon>
        <taxon>Lophotrochozoa</taxon>
        <taxon>Mollusca</taxon>
        <taxon>Gastropoda</taxon>
        <taxon>Patellogastropoda</taxon>
        <taxon>Patelloidea</taxon>
        <taxon>Patellidae</taxon>
        <taxon>Patella</taxon>
    </lineage>
</organism>
<dbReference type="InterPro" id="IPR048349">
    <property type="entry name" value="CCDC22_N"/>
</dbReference>
<evidence type="ECO:0000256" key="2">
    <source>
        <dbReference type="SAM" id="Coils"/>
    </source>
</evidence>
<evidence type="ECO:0000256" key="3">
    <source>
        <dbReference type="SAM" id="MobiDB-lite"/>
    </source>
</evidence>
<dbReference type="Pfam" id="PF05667">
    <property type="entry name" value="CCDC22_CC"/>
    <property type="match status" value="1"/>
</dbReference>
<evidence type="ECO:0008006" key="8">
    <source>
        <dbReference type="Google" id="ProtNLM"/>
    </source>
</evidence>
<feature type="region of interest" description="Disordered" evidence="3">
    <location>
        <begin position="315"/>
        <end position="346"/>
    </location>
</feature>
<keyword evidence="2" id="KW-0175">Coiled coil</keyword>
<feature type="domain" description="CCDC22 N-terminal" evidence="5">
    <location>
        <begin position="1"/>
        <end position="107"/>
    </location>
</feature>
<dbReference type="PANTHER" id="PTHR15668">
    <property type="entry name" value="JM1 PROTEIN"/>
    <property type="match status" value="1"/>
</dbReference>
<dbReference type="Proteomes" id="UP001347796">
    <property type="component" value="Unassembled WGS sequence"/>
</dbReference>
<keyword evidence="7" id="KW-1185">Reference proteome</keyword>
<proteinExistence type="inferred from homology"/>
<accession>A0AAN8G2A0</accession>
<dbReference type="GO" id="GO:0097602">
    <property type="term" value="F:cullin family protein binding"/>
    <property type="evidence" value="ECO:0007669"/>
    <property type="project" value="TreeGrafter"/>
</dbReference>
<dbReference type="AlphaFoldDB" id="A0AAN8G2A0"/>
<dbReference type="PANTHER" id="PTHR15668:SF4">
    <property type="entry name" value="COILED-COIL DOMAIN-CONTAINING PROTEIN 22"/>
    <property type="match status" value="1"/>
</dbReference>
<evidence type="ECO:0000259" key="4">
    <source>
        <dbReference type="Pfam" id="PF05667"/>
    </source>
</evidence>
<reference evidence="6 7" key="1">
    <citation type="submission" date="2024-01" db="EMBL/GenBank/DDBJ databases">
        <title>The genome of the rayed Mediterranean limpet Patella caerulea (Linnaeus, 1758).</title>
        <authorList>
            <person name="Anh-Thu Weber A."/>
            <person name="Halstead-Nussloch G."/>
        </authorList>
    </citation>
    <scope>NUCLEOTIDE SEQUENCE [LARGE SCALE GENOMIC DNA]</scope>
    <source>
        <strain evidence="6">AATW-2023a</strain>
        <tissue evidence="6">Whole specimen</tissue>
    </source>
</reference>
<dbReference type="InterPro" id="IPR008530">
    <property type="entry name" value="CCDC22"/>
</dbReference>
<feature type="domain" description="CCDC22 coiled-coil" evidence="4">
    <location>
        <begin position="126"/>
        <end position="607"/>
    </location>
</feature>
<evidence type="ECO:0000256" key="1">
    <source>
        <dbReference type="ARBA" id="ARBA00006438"/>
    </source>
</evidence>